<dbReference type="EMBL" id="CM055751">
    <property type="protein sequence ID" value="KAJ7993220.1"/>
    <property type="molecule type" value="Genomic_DNA"/>
</dbReference>
<name>A0ACC2FPB6_DALPE</name>
<evidence type="ECO:0000313" key="2">
    <source>
        <dbReference type="Proteomes" id="UP001157502"/>
    </source>
</evidence>
<accession>A0ACC2FPB6</accession>
<evidence type="ECO:0000313" key="1">
    <source>
        <dbReference type="EMBL" id="KAJ7993220.1"/>
    </source>
</evidence>
<sequence>MKWGKQKPGLTTEDLKDQMSGLGPALAAITPWRCSSHLACSSSPQPLPRHSAPCTQTGGLQRKTARFWGYSRGPMIRAKVSFRPLTLNCTSRSQQRARDNLVSSSLDQS</sequence>
<reference evidence="1" key="1">
    <citation type="submission" date="2021-05" db="EMBL/GenBank/DDBJ databases">
        <authorList>
            <person name="Pan Q."/>
            <person name="Jouanno E."/>
            <person name="Zahm M."/>
            <person name="Klopp C."/>
            <person name="Cabau C."/>
            <person name="Louis A."/>
            <person name="Berthelot C."/>
            <person name="Parey E."/>
            <person name="Roest Crollius H."/>
            <person name="Montfort J."/>
            <person name="Robinson-Rechavi M."/>
            <person name="Bouchez O."/>
            <person name="Lampietro C."/>
            <person name="Lopez Roques C."/>
            <person name="Donnadieu C."/>
            <person name="Postlethwait J."/>
            <person name="Bobe J."/>
            <person name="Dillon D."/>
            <person name="Chandos A."/>
            <person name="von Hippel F."/>
            <person name="Guiguen Y."/>
        </authorList>
    </citation>
    <scope>NUCLEOTIDE SEQUENCE</scope>
    <source>
        <strain evidence="1">YG-Jan2019</strain>
    </source>
</reference>
<keyword evidence="2" id="KW-1185">Reference proteome</keyword>
<protein>
    <submittedName>
        <fullName evidence="1">Uncharacterized protein</fullName>
    </submittedName>
</protein>
<gene>
    <name evidence="1" type="ORF">DPEC_G00270190</name>
</gene>
<dbReference type="Proteomes" id="UP001157502">
    <property type="component" value="Chromosome 24"/>
</dbReference>
<comment type="caution">
    <text evidence="1">The sequence shown here is derived from an EMBL/GenBank/DDBJ whole genome shotgun (WGS) entry which is preliminary data.</text>
</comment>
<organism evidence="1 2">
    <name type="scientific">Dallia pectoralis</name>
    <name type="common">Alaska blackfish</name>
    <dbReference type="NCBI Taxonomy" id="75939"/>
    <lineage>
        <taxon>Eukaryota</taxon>
        <taxon>Metazoa</taxon>
        <taxon>Chordata</taxon>
        <taxon>Craniata</taxon>
        <taxon>Vertebrata</taxon>
        <taxon>Euteleostomi</taxon>
        <taxon>Actinopterygii</taxon>
        <taxon>Neopterygii</taxon>
        <taxon>Teleostei</taxon>
        <taxon>Protacanthopterygii</taxon>
        <taxon>Esociformes</taxon>
        <taxon>Umbridae</taxon>
        <taxon>Dallia</taxon>
    </lineage>
</organism>
<proteinExistence type="predicted"/>